<keyword evidence="4" id="KW-1185">Reference proteome</keyword>
<evidence type="ECO:0000256" key="2">
    <source>
        <dbReference type="ARBA" id="ARBA00022679"/>
    </source>
</evidence>
<evidence type="ECO:0000256" key="1">
    <source>
        <dbReference type="ARBA" id="ARBA00022676"/>
    </source>
</evidence>
<dbReference type="OrthoDB" id="9797795at2"/>
<dbReference type="GO" id="GO:0005829">
    <property type="term" value="C:cytosol"/>
    <property type="evidence" value="ECO:0007669"/>
    <property type="project" value="TreeGrafter"/>
</dbReference>
<dbReference type="KEGG" id="lfc:LFE_2085"/>
<gene>
    <name evidence="3" type="ordered locus">LFE_2085</name>
</gene>
<dbReference type="AlphaFoldDB" id="I0IR59"/>
<dbReference type="CDD" id="cd03789">
    <property type="entry name" value="GT9_LPS_heptosyltransferase"/>
    <property type="match status" value="1"/>
</dbReference>
<organism evidence="3 4">
    <name type="scientific">Leptospirillum ferrooxidans (strain C2-3)</name>
    <dbReference type="NCBI Taxonomy" id="1162668"/>
    <lineage>
        <taxon>Bacteria</taxon>
        <taxon>Pseudomonadati</taxon>
        <taxon>Nitrospirota</taxon>
        <taxon>Nitrospiria</taxon>
        <taxon>Nitrospirales</taxon>
        <taxon>Nitrospiraceae</taxon>
        <taxon>Leptospirillum</taxon>
    </lineage>
</organism>
<dbReference type="PANTHER" id="PTHR30160">
    <property type="entry name" value="TETRAACYLDISACCHARIDE 4'-KINASE-RELATED"/>
    <property type="match status" value="1"/>
</dbReference>
<name>I0IR59_LEPFC</name>
<dbReference type="RefSeq" id="WP_014450241.1">
    <property type="nucleotide sequence ID" value="NC_017094.1"/>
</dbReference>
<dbReference type="GO" id="GO:0009244">
    <property type="term" value="P:lipopolysaccharide core region biosynthetic process"/>
    <property type="evidence" value="ECO:0007669"/>
    <property type="project" value="TreeGrafter"/>
</dbReference>
<sequence>MIVSDNTPGHCGSPETIIVLALSRMGDIYQLYPSILSLREKSPSARIFLVIYKEFAEAMAPFSAIDGILLIDGSGLKKRVLSGEDPVTLYQSFSLMVGAINELSPDLLINLTPNRIGAMLGYLVNAREKRGLSMTGDGYRTHLSPWILYLSTFVKNRLFNDLNLVDLFKKIAGVGASKDEEKALRDLPEVSHKEVEDLLRFRGIDPGTPIIAMATGASVEIKRWPVESFSRVCQRLLELLPTHRIVLLGSGSEDAARNQHILKSAGGRLGGRILDLTDATSVMTLSALLSRVEILLSNDTGTMHVAALFGTPSVCLSFSQLFHPETAPALEGNVVVSSNRACAPCSPSALCNNPVCREDLEAELVSSVIVTRLGHMRRPDREDWESLHQDLGALSTAGRSLVSLARRDELGEIHFVASGDFPVDVGAVLRPVYRVLWHRVLSGEKAGDPVPIHWPFPLSEQAREMRKALERLADCSSEGVFLTGGDAGLSGEEWAMRIESVDRNIRETGEAFPPVGPLTTMFFLEKESIGIRDPFLWKLLVEETRKTYIRLNERVSWLLDCQGPVGGNPSISSSGGEAELRQGERFFHSAAV</sequence>
<dbReference type="STRING" id="1162668.LFE_2085"/>
<dbReference type="EMBL" id="AP012342">
    <property type="protein sequence ID" value="BAM07758.1"/>
    <property type="molecule type" value="Genomic_DNA"/>
</dbReference>
<dbReference type="PANTHER" id="PTHR30160:SF7">
    <property type="entry name" value="ADP-HEPTOSE--LPS HEPTOSYLTRANSFERASE 2"/>
    <property type="match status" value="1"/>
</dbReference>
<dbReference type="SUPFAM" id="SSF53756">
    <property type="entry name" value="UDP-Glycosyltransferase/glycogen phosphorylase"/>
    <property type="match status" value="1"/>
</dbReference>
<dbReference type="InterPro" id="IPR002201">
    <property type="entry name" value="Glyco_trans_9"/>
</dbReference>
<dbReference type="Proteomes" id="UP000007382">
    <property type="component" value="Chromosome"/>
</dbReference>
<dbReference type="Gene3D" id="3.40.50.2000">
    <property type="entry name" value="Glycogen Phosphorylase B"/>
    <property type="match status" value="2"/>
</dbReference>
<reference evidence="3 4" key="1">
    <citation type="journal article" date="2012" name="J. Bacteriol.">
        <title>Complete Genome Sequence of Leptospirillum ferrooxidans Strain C2-3, Isolated from a Fresh Volcanic Ash Deposit on the Island of Miyake, Japan.</title>
        <authorList>
            <person name="Fujimura R."/>
            <person name="Sato Y."/>
            <person name="Nishizawa T."/>
            <person name="Oshima K."/>
            <person name="Kim S.-W."/>
            <person name="Hattori M."/>
            <person name="Kamijo T."/>
            <person name="Ohta H."/>
        </authorList>
    </citation>
    <scope>NUCLEOTIDE SEQUENCE [LARGE SCALE GENOMIC DNA]</scope>
    <source>
        <strain evidence="3 4">C2-3</strain>
    </source>
</reference>
<protein>
    <submittedName>
        <fullName evidence="3">Putative heptosyltransferase family protein</fullName>
    </submittedName>
</protein>
<dbReference type="PATRIC" id="fig|1162668.3.peg.2471"/>
<dbReference type="InterPro" id="IPR051199">
    <property type="entry name" value="LPS_LOS_Heptosyltrfase"/>
</dbReference>
<dbReference type="eggNOG" id="COG0859">
    <property type="taxonomic scope" value="Bacteria"/>
</dbReference>
<accession>I0IR59</accession>
<dbReference type="Pfam" id="PF01075">
    <property type="entry name" value="Glyco_transf_9"/>
    <property type="match status" value="1"/>
</dbReference>
<keyword evidence="1" id="KW-0328">Glycosyltransferase</keyword>
<dbReference type="GO" id="GO:0008713">
    <property type="term" value="F:ADP-heptose-lipopolysaccharide heptosyltransferase activity"/>
    <property type="evidence" value="ECO:0007669"/>
    <property type="project" value="TreeGrafter"/>
</dbReference>
<evidence type="ECO:0000313" key="4">
    <source>
        <dbReference type="Proteomes" id="UP000007382"/>
    </source>
</evidence>
<keyword evidence="2 3" id="KW-0808">Transferase</keyword>
<reference evidence="4" key="2">
    <citation type="submission" date="2012-03" db="EMBL/GenBank/DDBJ databases">
        <title>The complete genome sequence of the pioneer microbe on fresh volcanic deposit, Leptospirillum ferrooxidans strain C2-3.</title>
        <authorList>
            <person name="Fujimura R."/>
            <person name="Sato Y."/>
            <person name="Nishizawa T."/>
            <person name="Nanba K."/>
            <person name="Oshima K."/>
            <person name="Hattori M."/>
            <person name="Kamijo T."/>
            <person name="Ohta H."/>
        </authorList>
    </citation>
    <scope>NUCLEOTIDE SEQUENCE [LARGE SCALE GENOMIC DNA]</scope>
    <source>
        <strain evidence="4">C2-3</strain>
    </source>
</reference>
<proteinExistence type="predicted"/>
<evidence type="ECO:0000313" key="3">
    <source>
        <dbReference type="EMBL" id="BAM07758.1"/>
    </source>
</evidence>
<dbReference type="HOGENOM" id="CLU_032383_0_0_0"/>